<dbReference type="Proteomes" id="UP000680750">
    <property type="component" value="Chromosome"/>
</dbReference>
<dbReference type="AlphaFoldDB" id="A0A810KWS6"/>
<reference evidence="1" key="1">
    <citation type="submission" date="2020-08" db="EMBL/GenBank/DDBJ databases">
        <title>Whole genome shotgun sequence of Actinocatenispora sera NBRC 101916.</title>
        <authorList>
            <person name="Komaki H."/>
            <person name="Tamura T."/>
        </authorList>
    </citation>
    <scope>NUCLEOTIDE SEQUENCE</scope>
    <source>
        <strain evidence="1">NBRC 101916</strain>
    </source>
</reference>
<dbReference type="KEGG" id="aser:Asera_06360"/>
<name>A0A810KWS6_9ACTN</name>
<protein>
    <recommendedName>
        <fullName evidence="3">ACT domain-containing protein</fullName>
    </recommendedName>
</protein>
<sequence length="210" mass="21472">MPDRPGALGRLAAALGAAGVDIRQVRALDRAAGRAVVDVLVALPAAMLPSAAARLLSGIPGVRLDGCWQAGDSLELDLGLEALAETLAAPHRALPVLVDAAPRVVAAHWAAALVVPSGRIVRASWRAPRLAPGPLGGVRPHTSTAADGTRLAVVPLGREHALLAGRRNAPSFHQSELHSLTTLARAAARLIELAADARPAGANLSLVGDR</sequence>
<organism evidence="1 2">
    <name type="scientific">Actinocatenispora sera</name>
    <dbReference type="NCBI Taxonomy" id="390989"/>
    <lineage>
        <taxon>Bacteria</taxon>
        <taxon>Bacillati</taxon>
        <taxon>Actinomycetota</taxon>
        <taxon>Actinomycetes</taxon>
        <taxon>Micromonosporales</taxon>
        <taxon>Micromonosporaceae</taxon>
        <taxon>Actinocatenispora</taxon>
    </lineage>
</organism>
<gene>
    <name evidence="1" type="ORF">Asera_06360</name>
</gene>
<dbReference type="InterPro" id="IPR045865">
    <property type="entry name" value="ACT-like_dom_sf"/>
</dbReference>
<evidence type="ECO:0008006" key="3">
    <source>
        <dbReference type="Google" id="ProtNLM"/>
    </source>
</evidence>
<dbReference type="EMBL" id="AP023354">
    <property type="protein sequence ID" value="BCJ26528.1"/>
    <property type="molecule type" value="Genomic_DNA"/>
</dbReference>
<evidence type="ECO:0000313" key="1">
    <source>
        <dbReference type="EMBL" id="BCJ26528.1"/>
    </source>
</evidence>
<accession>A0A810KWS6</accession>
<keyword evidence="2" id="KW-1185">Reference proteome</keyword>
<dbReference type="Gene3D" id="3.30.70.260">
    <property type="match status" value="1"/>
</dbReference>
<dbReference type="SUPFAM" id="SSF55021">
    <property type="entry name" value="ACT-like"/>
    <property type="match status" value="1"/>
</dbReference>
<proteinExistence type="predicted"/>
<evidence type="ECO:0000313" key="2">
    <source>
        <dbReference type="Proteomes" id="UP000680750"/>
    </source>
</evidence>